<feature type="disulfide bond" evidence="2">
    <location>
        <begin position="1040"/>
        <end position="1052"/>
    </location>
</feature>
<feature type="domain" description="SRCR" evidence="7">
    <location>
        <begin position="1144"/>
        <end position="1201"/>
    </location>
</feature>
<dbReference type="InterPro" id="IPR036364">
    <property type="entry name" value="SEA_dom_sf"/>
</dbReference>
<comment type="caution">
    <text evidence="8">The sequence shown here is derived from an EMBL/GenBank/DDBJ whole genome shotgun (WGS) entry which is preliminary data.</text>
</comment>
<protein>
    <submittedName>
        <fullName evidence="8">SEA domain-containing protein</fullName>
    </submittedName>
</protein>
<evidence type="ECO:0000256" key="4">
    <source>
        <dbReference type="SAM" id="MobiDB-lite"/>
    </source>
</evidence>
<dbReference type="Gene3D" id="3.30.70.960">
    <property type="entry name" value="SEA domain"/>
    <property type="match status" value="1"/>
</dbReference>
<dbReference type="InterPro" id="IPR036055">
    <property type="entry name" value="LDL_receptor-like_sf"/>
</dbReference>
<feature type="compositionally biased region" description="Basic and acidic residues" evidence="4">
    <location>
        <begin position="888"/>
        <end position="900"/>
    </location>
</feature>
<dbReference type="SUPFAM" id="SSF57424">
    <property type="entry name" value="LDL receptor-like module"/>
    <property type="match status" value="2"/>
</dbReference>
<reference evidence="8" key="1">
    <citation type="submission" date="2020-08" db="EMBL/GenBank/DDBJ databases">
        <title>Multicomponent nature underlies the extraordinary mechanical properties of spider dragline silk.</title>
        <authorList>
            <person name="Kono N."/>
            <person name="Nakamura H."/>
            <person name="Mori M."/>
            <person name="Yoshida Y."/>
            <person name="Ohtoshi R."/>
            <person name="Malay A.D."/>
            <person name="Moran D.A.P."/>
            <person name="Tomita M."/>
            <person name="Numata K."/>
            <person name="Arakawa K."/>
        </authorList>
    </citation>
    <scope>NUCLEOTIDE SEQUENCE</scope>
</reference>
<feature type="compositionally biased region" description="Low complexity" evidence="4">
    <location>
        <begin position="751"/>
        <end position="760"/>
    </location>
</feature>
<dbReference type="GO" id="GO:0016324">
    <property type="term" value="C:apical plasma membrane"/>
    <property type="evidence" value="ECO:0007669"/>
    <property type="project" value="TreeGrafter"/>
</dbReference>
<evidence type="ECO:0000256" key="5">
    <source>
        <dbReference type="SAM" id="Phobius"/>
    </source>
</evidence>
<feature type="compositionally biased region" description="Pro residues" evidence="4">
    <location>
        <begin position="399"/>
        <end position="409"/>
    </location>
</feature>
<comment type="caution">
    <text evidence="3">Lacks conserved residue(s) required for the propagation of feature annotation.</text>
</comment>
<feature type="compositionally biased region" description="Basic and acidic residues" evidence="4">
    <location>
        <begin position="507"/>
        <end position="516"/>
    </location>
</feature>
<dbReference type="Pfam" id="PF03564">
    <property type="entry name" value="DUF1759"/>
    <property type="match status" value="1"/>
</dbReference>
<name>A0A8X6WVM4_9ARAC</name>
<dbReference type="OrthoDB" id="6435684at2759"/>
<sequence>MTKTVAWPCDVNKRKSDARRAKGCCSVRFLRRGKKPEPVSQGERRNFYFIATTFTVRVKVRSTLSLSGEEDDVFVVSPPRKRACRGFCCAEQATMSHDGSSYIKHPTEKERLDHLAFTSFPEDYLPYASGHRTGKAPPYLVWEERRPRRRRGCCSTAALVSAVALVVAAILAVVAVSVYLGVVTNLFRSPVLSLSGKFRVSQGDEFVEELLNTTSKQFLKKADNYQTMVENVFLSSSLEPAFIAARIYAFRPNLLVFFRLYLDRRKLQQDDSDIMKKVKTLIGSESPSFGALTIDRESVDVDENEEWISIPGAGQSTTPRLPPRLATAPPIKRKEGPKSGNQGEVAGVGSIKPEEDNLHKFSYGQWKPVPIEDSVSPSFGDQRTPPGRGNARFPEPPRRFPNPPAPSNPSAPSNPQLPSNPPLTSNPSHPPLPSGPSNPLHVGVGSVSVLEDPLSHIDPVPIPTRNGRPLLLQDSPPQRGEVASSIMSSVSLVVRPPSNSSRNRTSGHLDRGEHPFRHSPKSDQASYRFLDEGAIGEGLVRLEPEPLEYSSGSVNEELISEDTSLVKNAPQHDASRTLSTVDSSGFTTVGLTTMGGSSSTSSEFVSSETVENFVSILPNTHLKESSVEYVSSEMVEMQTVDKDNSTDSSEMLMNPESSFTPSIPIRDVSKDNVSNIVIQPSPNSSEVTNNDEAISLGFTDIIRKSSVFDNETELNVRNVLHIYSAQSDIGLKYQNYSVEESNISLDEAEESTTTPSTNPSDLEEANSEMSPSSVQTKYINTEENATEILSAIFPKRGNVSDTINTDFPSIFRSDESAEFDTTNTNFFVSTVKFEISSGVNESIVPTEYPYTTSEVTKSQTYPTILNHNPLSLHIQQGHGFHRPVKNNPLEEKSPTPEDTTKVPPTSTELSLKFKNLEDVSELYLSSGIEESQNETNNLTFPEIQTTQNVSVSTSSDEFSLHITNTIPPTSNASNDSFVPKIVPQQSDLSFEGNDIDDNDDSEDDLNEEDPLGVEIIRHITTLPPTPVSLGKHPVFVSEKCAEDEFQCASGECVYSAGRCNLRRDCRDNSDEKQCPCSELLKVMGQSQKICDGVEDCDDHSDEQNCPWCEEGQMVCPHTKFCINQSQVCDGHNDCPSGVDERYCVKLAENADDALGLHYRAQGFLMVRKEGSWGKLCLDNLHDSRALRLKLDELGEAVCSALTFRSVSDSQRTRDTKDSNDTYYVISNQVPSQNKRLISSFPITAENYPKAVEQLKLRFGRKDLLVQIHVRDLLSLVLKNATTAKNAPNLAPLYDMLETKLRALESLGRTKEKLS</sequence>
<dbReference type="Proteomes" id="UP000886998">
    <property type="component" value="Unassembled WGS sequence"/>
</dbReference>
<gene>
    <name evidence="8" type="primary">AVEN_196253_1</name>
    <name evidence="8" type="ORF">TNIN_24651</name>
</gene>
<dbReference type="InterPro" id="IPR000082">
    <property type="entry name" value="SEA_dom"/>
</dbReference>
<feature type="region of interest" description="Disordered" evidence="4">
    <location>
        <begin position="309"/>
        <end position="444"/>
    </location>
</feature>
<keyword evidence="5" id="KW-0472">Membrane</keyword>
<dbReference type="PANTHER" id="PTHR22722:SF15">
    <property type="entry name" value="LOW-DENSITY LIPOPROTEIN RECEPTOR-RELATED"/>
    <property type="match status" value="1"/>
</dbReference>
<feature type="disulfide bond" evidence="2">
    <location>
        <begin position="1128"/>
        <end position="1143"/>
    </location>
</feature>
<feature type="compositionally biased region" description="Acidic residues" evidence="4">
    <location>
        <begin position="993"/>
        <end position="1007"/>
    </location>
</feature>
<evidence type="ECO:0000313" key="9">
    <source>
        <dbReference type="Proteomes" id="UP000886998"/>
    </source>
</evidence>
<dbReference type="SMART" id="SM00192">
    <property type="entry name" value="LDLa"/>
    <property type="match status" value="3"/>
</dbReference>
<dbReference type="CDD" id="cd00112">
    <property type="entry name" value="LDLa"/>
    <property type="match status" value="2"/>
</dbReference>
<feature type="compositionally biased region" description="Low complexity" evidence="4">
    <location>
        <begin position="317"/>
        <end position="330"/>
    </location>
</feature>
<dbReference type="PRINTS" id="PR00261">
    <property type="entry name" value="LDLRECEPTOR"/>
</dbReference>
<feature type="domain" description="SEA" evidence="6">
    <location>
        <begin position="190"/>
        <end position="306"/>
    </location>
</feature>
<feature type="disulfide bond" evidence="2">
    <location>
        <begin position="1059"/>
        <end position="1074"/>
    </location>
</feature>
<dbReference type="PROSITE" id="PS50287">
    <property type="entry name" value="SRCR_2"/>
    <property type="match status" value="1"/>
</dbReference>
<dbReference type="InterPro" id="IPR051221">
    <property type="entry name" value="LDLR-related"/>
</dbReference>
<feature type="compositionally biased region" description="Low complexity" evidence="4">
    <location>
        <begin position="410"/>
        <end position="427"/>
    </location>
</feature>
<proteinExistence type="predicted"/>
<evidence type="ECO:0000256" key="3">
    <source>
        <dbReference type="PROSITE-ProRule" id="PRU00196"/>
    </source>
</evidence>
<feature type="transmembrane region" description="Helical" evidence="5">
    <location>
        <begin position="156"/>
        <end position="182"/>
    </location>
</feature>
<evidence type="ECO:0000256" key="2">
    <source>
        <dbReference type="PROSITE-ProRule" id="PRU00124"/>
    </source>
</evidence>
<evidence type="ECO:0000256" key="1">
    <source>
        <dbReference type="ARBA" id="ARBA00023157"/>
    </source>
</evidence>
<dbReference type="InterPro" id="IPR002172">
    <property type="entry name" value="LDrepeatLR_classA_rpt"/>
</dbReference>
<dbReference type="Gene3D" id="4.10.400.10">
    <property type="entry name" value="Low-density Lipoprotein Receptor"/>
    <property type="match status" value="2"/>
</dbReference>
<dbReference type="InterPro" id="IPR005312">
    <property type="entry name" value="DUF1759"/>
</dbReference>
<evidence type="ECO:0000313" key="8">
    <source>
        <dbReference type="EMBL" id="GFY40661.1"/>
    </source>
</evidence>
<keyword evidence="1 2" id="KW-1015">Disulfide bond</keyword>
<organism evidence="8 9">
    <name type="scientific">Trichonephila inaurata madagascariensis</name>
    <dbReference type="NCBI Taxonomy" id="2747483"/>
    <lineage>
        <taxon>Eukaryota</taxon>
        <taxon>Metazoa</taxon>
        <taxon>Ecdysozoa</taxon>
        <taxon>Arthropoda</taxon>
        <taxon>Chelicerata</taxon>
        <taxon>Arachnida</taxon>
        <taxon>Araneae</taxon>
        <taxon>Araneomorphae</taxon>
        <taxon>Entelegynae</taxon>
        <taxon>Araneoidea</taxon>
        <taxon>Nephilidae</taxon>
        <taxon>Trichonephila</taxon>
        <taxon>Trichonephila inaurata</taxon>
    </lineage>
</organism>
<dbReference type="Pfam" id="PF01390">
    <property type="entry name" value="SEA"/>
    <property type="match status" value="1"/>
</dbReference>
<feature type="region of interest" description="Disordered" evidence="4">
    <location>
        <begin position="458"/>
        <end position="525"/>
    </location>
</feature>
<keyword evidence="5" id="KW-0812">Transmembrane</keyword>
<accession>A0A8X6WVM4</accession>
<dbReference type="EMBL" id="BMAV01002029">
    <property type="protein sequence ID" value="GFY40661.1"/>
    <property type="molecule type" value="Genomic_DNA"/>
</dbReference>
<dbReference type="PANTHER" id="PTHR22722">
    <property type="entry name" value="LOW-DENSITY LIPOPROTEIN RECEPTOR-RELATED PROTEIN 2-RELATED"/>
    <property type="match status" value="1"/>
</dbReference>
<feature type="region of interest" description="Disordered" evidence="4">
    <location>
        <begin position="744"/>
        <end position="774"/>
    </location>
</feature>
<dbReference type="GO" id="GO:0042562">
    <property type="term" value="F:hormone binding"/>
    <property type="evidence" value="ECO:0007669"/>
    <property type="project" value="TreeGrafter"/>
</dbReference>
<feature type="compositionally biased region" description="Low complexity" evidence="4">
    <location>
        <begin position="493"/>
        <end position="504"/>
    </location>
</feature>
<dbReference type="Pfam" id="PF00057">
    <property type="entry name" value="Ldl_recept_a"/>
    <property type="match status" value="2"/>
</dbReference>
<keyword evidence="9" id="KW-1185">Reference proteome</keyword>
<dbReference type="SUPFAM" id="SSF82671">
    <property type="entry name" value="SEA domain"/>
    <property type="match status" value="1"/>
</dbReference>
<keyword evidence="5" id="KW-1133">Transmembrane helix</keyword>
<feature type="region of interest" description="Disordered" evidence="4">
    <location>
        <begin position="985"/>
        <end position="1007"/>
    </location>
</feature>
<dbReference type="GO" id="GO:0043235">
    <property type="term" value="C:receptor complex"/>
    <property type="evidence" value="ECO:0007669"/>
    <property type="project" value="TreeGrafter"/>
</dbReference>
<feature type="disulfide bond" evidence="2">
    <location>
        <begin position="1047"/>
        <end position="1065"/>
    </location>
</feature>
<dbReference type="GO" id="GO:0006898">
    <property type="term" value="P:receptor-mediated endocytosis"/>
    <property type="evidence" value="ECO:0007669"/>
    <property type="project" value="TreeGrafter"/>
</dbReference>
<feature type="region of interest" description="Disordered" evidence="4">
    <location>
        <begin position="880"/>
        <end position="906"/>
    </location>
</feature>
<dbReference type="PROSITE" id="PS50024">
    <property type="entry name" value="SEA"/>
    <property type="match status" value="1"/>
</dbReference>
<evidence type="ECO:0000259" key="7">
    <source>
        <dbReference type="PROSITE" id="PS50287"/>
    </source>
</evidence>
<dbReference type="InterPro" id="IPR001190">
    <property type="entry name" value="SRCR"/>
</dbReference>
<evidence type="ECO:0000259" key="6">
    <source>
        <dbReference type="PROSITE" id="PS50024"/>
    </source>
</evidence>
<dbReference type="PROSITE" id="PS50068">
    <property type="entry name" value="LDLRA_2"/>
    <property type="match status" value="2"/>
</dbReference>